<keyword evidence="1" id="KW-0732">Signal</keyword>
<dbReference type="EMBL" id="GADI01001539">
    <property type="protein sequence ID" value="JAA72269.1"/>
    <property type="molecule type" value="mRNA"/>
</dbReference>
<organism evidence="2">
    <name type="scientific">Ixodes ricinus</name>
    <name type="common">Common tick</name>
    <name type="synonym">Acarus ricinus</name>
    <dbReference type="NCBI Taxonomy" id="34613"/>
    <lineage>
        <taxon>Eukaryota</taxon>
        <taxon>Metazoa</taxon>
        <taxon>Ecdysozoa</taxon>
        <taxon>Arthropoda</taxon>
        <taxon>Chelicerata</taxon>
        <taxon>Arachnida</taxon>
        <taxon>Acari</taxon>
        <taxon>Parasitiformes</taxon>
        <taxon>Ixodida</taxon>
        <taxon>Ixodoidea</taxon>
        <taxon>Ixodidae</taxon>
        <taxon>Ixodinae</taxon>
        <taxon>Ixodes</taxon>
    </lineage>
</organism>
<feature type="signal peptide" evidence="1">
    <location>
        <begin position="1"/>
        <end position="17"/>
    </location>
</feature>
<name>A0A0K8RNU1_IXORI</name>
<evidence type="ECO:0000256" key="1">
    <source>
        <dbReference type="SAM" id="SignalP"/>
    </source>
</evidence>
<dbReference type="AlphaFoldDB" id="A0A0K8RNU1"/>
<accession>A0A0K8RNU1</accession>
<protein>
    <submittedName>
        <fullName evidence="2">Putative ixodes 10 kDa peptide protein</fullName>
    </submittedName>
</protein>
<evidence type="ECO:0000313" key="2">
    <source>
        <dbReference type="EMBL" id="JAA72269.1"/>
    </source>
</evidence>
<reference evidence="2" key="1">
    <citation type="submission" date="2012-12" db="EMBL/GenBank/DDBJ databases">
        <title>Identification and characterization of a phenylalanine ammonia-lyase gene family in Isatis indigotica Fort.</title>
        <authorList>
            <person name="Liu Q."/>
            <person name="Chen J."/>
            <person name="Zhou X."/>
            <person name="Di P."/>
            <person name="Xiao Y."/>
            <person name="Xuan H."/>
            <person name="Zhang L."/>
            <person name="Chen W."/>
        </authorList>
    </citation>
    <scope>NUCLEOTIDE SEQUENCE</scope>
    <source>
        <tissue evidence="2">Salivary gland</tissue>
    </source>
</reference>
<sequence length="114" mass="12322">MQLVFVVVALIVPAFQSGGFLSAAGTADDCAVLIIQAGNIECRLGKLDYLDDYNPRTCKLQCKGGSLPLPDGVCIGNKVPCTEPVRSTLSKWKQDLEDTKTKLMSEWCRGSQGK</sequence>
<proteinExistence type="evidence at transcript level"/>
<feature type="chain" id="PRO_5005518811" evidence="1">
    <location>
        <begin position="18"/>
        <end position="114"/>
    </location>
</feature>